<gene>
    <name evidence="2" type="ORF">B1B_14306</name>
</gene>
<name>T0Z1U6_9ZZZZ</name>
<protein>
    <submittedName>
        <fullName evidence="2">NMD3 family protein</fullName>
    </submittedName>
</protein>
<proteinExistence type="predicted"/>
<sequence length="337" mass="37716">MNIKCIKCGLKDAVSMGLCQDCIYLALKLKVQPMPITLCRKCDRVMVGKRWFYGFSPKDAESLAKKSVSISDSKFTLTAFDLMDLSIQEESAKARVSYSGTDGVTVTKIVDIPLAVGSISCPRCNRITGSSFEAIVQIRPASGKDSQIFREALKSTVEFAGKSEDSRSNRYIMKQHQVQGGYDLYLGSKSFAESIVNRANSSYLCEIRKTKKLFGREEGYDTYRYTYLVRIIDYDRGAVIQMNNDKYIVNSITQGTISLIPVEGGRPISVTRNGLVHSRVRLSDQKAEVSDFMVISANESEAMLLGTHGEQLTMQIKASGKDSIQLLKYKQKYYYTE</sequence>
<accession>T0Z1U6</accession>
<comment type="caution">
    <text evidence="2">The sequence shown here is derived from an EMBL/GenBank/DDBJ whole genome shotgun (WGS) entry which is preliminary data.</text>
</comment>
<reference evidence="2" key="1">
    <citation type="submission" date="2013-08" db="EMBL/GenBank/DDBJ databases">
        <authorList>
            <person name="Mendez C."/>
            <person name="Richter M."/>
            <person name="Ferrer M."/>
            <person name="Sanchez J."/>
        </authorList>
    </citation>
    <scope>NUCLEOTIDE SEQUENCE</scope>
</reference>
<organism evidence="2">
    <name type="scientific">mine drainage metagenome</name>
    <dbReference type="NCBI Taxonomy" id="410659"/>
    <lineage>
        <taxon>unclassified sequences</taxon>
        <taxon>metagenomes</taxon>
        <taxon>ecological metagenomes</taxon>
    </lineage>
</organism>
<dbReference type="Pfam" id="PF04981">
    <property type="entry name" value="NMD3"/>
    <property type="match status" value="1"/>
</dbReference>
<dbReference type="InterPro" id="IPR039768">
    <property type="entry name" value="Nmd3"/>
</dbReference>
<evidence type="ECO:0000259" key="1">
    <source>
        <dbReference type="Pfam" id="PF04981"/>
    </source>
</evidence>
<dbReference type="InterPro" id="IPR007064">
    <property type="entry name" value="Nmd3_N"/>
</dbReference>
<dbReference type="PANTHER" id="PTHR12746">
    <property type="entry name" value="NONSENSE-MEDIATED MRNA DECAY PROTEIN 3"/>
    <property type="match status" value="1"/>
</dbReference>
<dbReference type="GO" id="GO:0005737">
    <property type="term" value="C:cytoplasm"/>
    <property type="evidence" value="ECO:0007669"/>
    <property type="project" value="TreeGrafter"/>
</dbReference>
<dbReference type="EMBL" id="AUZY01009465">
    <property type="protein sequence ID" value="EQD41921.1"/>
    <property type="molecule type" value="Genomic_DNA"/>
</dbReference>
<reference evidence="2" key="2">
    <citation type="journal article" date="2014" name="ISME J.">
        <title>Microbial stratification in low pH oxic and suboxic macroscopic growths along an acid mine drainage.</title>
        <authorList>
            <person name="Mendez-Garcia C."/>
            <person name="Mesa V."/>
            <person name="Sprenger R.R."/>
            <person name="Richter M."/>
            <person name="Diez M.S."/>
            <person name="Solano J."/>
            <person name="Bargiela R."/>
            <person name="Golyshina O.V."/>
            <person name="Manteca A."/>
            <person name="Ramos J.L."/>
            <person name="Gallego J.R."/>
            <person name="Llorente I."/>
            <person name="Martins Dos Santos V.A."/>
            <person name="Jensen O.N."/>
            <person name="Pelaez A.I."/>
            <person name="Sanchez J."/>
            <person name="Ferrer M."/>
        </authorList>
    </citation>
    <scope>NUCLEOTIDE SEQUENCE</scope>
</reference>
<dbReference type="AlphaFoldDB" id="T0Z1U6"/>
<dbReference type="PANTHER" id="PTHR12746:SF2">
    <property type="entry name" value="60S RIBOSOMAL EXPORT PROTEIN NMD3"/>
    <property type="match status" value="1"/>
</dbReference>
<dbReference type="GO" id="GO:0043023">
    <property type="term" value="F:ribosomal large subunit binding"/>
    <property type="evidence" value="ECO:0007669"/>
    <property type="project" value="InterPro"/>
</dbReference>
<feature type="domain" description="Nmd3 N-terminal" evidence="1">
    <location>
        <begin position="5"/>
        <end position="231"/>
    </location>
</feature>
<evidence type="ECO:0000313" key="2">
    <source>
        <dbReference type="EMBL" id="EQD41921.1"/>
    </source>
</evidence>